<evidence type="ECO:0000313" key="4">
    <source>
        <dbReference type="Proteomes" id="UP000179324"/>
    </source>
</evidence>
<gene>
    <name evidence="3" type="ORF">A2127_02110</name>
</gene>
<feature type="compositionally biased region" description="Polar residues" evidence="1">
    <location>
        <begin position="423"/>
        <end position="433"/>
    </location>
</feature>
<evidence type="ECO:0000256" key="1">
    <source>
        <dbReference type="SAM" id="MobiDB-lite"/>
    </source>
</evidence>
<feature type="compositionally biased region" description="Pro residues" evidence="1">
    <location>
        <begin position="436"/>
        <end position="459"/>
    </location>
</feature>
<feature type="transmembrane region" description="Helical" evidence="2">
    <location>
        <begin position="12"/>
        <end position="31"/>
    </location>
</feature>
<dbReference type="Proteomes" id="UP000179324">
    <property type="component" value="Unassembled WGS sequence"/>
</dbReference>
<feature type="compositionally biased region" description="Basic and acidic residues" evidence="1">
    <location>
        <begin position="408"/>
        <end position="418"/>
    </location>
</feature>
<protein>
    <submittedName>
        <fullName evidence="3">Uncharacterized protein</fullName>
    </submittedName>
</protein>
<proteinExistence type="predicted"/>
<organism evidence="3 4">
    <name type="scientific">Candidatus Jorgensenbacteria bacterium GWC1_48_12</name>
    <dbReference type="NCBI Taxonomy" id="1798469"/>
    <lineage>
        <taxon>Bacteria</taxon>
        <taxon>Candidatus Joergenseniibacteriota</taxon>
    </lineage>
</organism>
<accession>A0A1F6BS15</accession>
<keyword evidence="2" id="KW-0472">Membrane</keyword>
<keyword evidence="2" id="KW-0812">Transmembrane</keyword>
<keyword evidence="2" id="KW-1133">Transmembrane helix</keyword>
<feature type="region of interest" description="Disordered" evidence="1">
    <location>
        <begin position="345"/>
        <end position="474"/>
    </location>
</feature>
<name>A0A1F6BS15_9BACT</name>
<reference evidence="3 4" key="1">
    <citation type="journal article" date="2016" name="Nat. Commun.">
        <title>Thousands of microbial genomes shed light on interconnected biogeochemical processes in an aquifer system.</title>
        <authorList>
            <person name="Anantharaman K."/>
            <person name="Brown C.T."/>
            <person name="Hug L.A."/>
            <person name="Sharon I."/>
            <person name="Castelle C.J."/>
            <person name="Probst A.J."/>
            <person name="Thomas B.C."/>
            <person name="Singh A."/>
            <person name="Wilkins M.J."/>
            <person name="Karaoz U."/>
            <person name="Brodie E.L."/>
            <person name="Williams K.H."/>
            <person name="Hubbard S.S."/>
            <person name="Banfield J.F."/>
        </authorList>
    </citation>
    <scope>NUCLEOTIDE SEQUENCE [LARGE SCALE GENOMIC DNA]</scope>
</reference>
<evidence type="ECO:0000313" key="3">
    <source>
        <dbReference type="EMBL" id="OGG39623.1"/>
    </source>
</evidence>
<dbReference type="EMBL" id="MFKI01000004">
    <property type="protein sequence ID" value="OGG39623.1"/>
    <property type="molecule type" value="Genomic_DNA"/>
</dbReference>
<evidence type="ECO:0000256" key="2">
    <source>
        <dbReference type="SAM" id="Phobius"/>
    </source>
</evidence>
<sequence length="474" mass="50956">MLKKFFSESRLQIVLSFVILAPAVFISYALVAEASLENVVFPVAELGNCGGEAECRKYCDNSGNITACLTFAEKYDLMSKEELTEAKKFAKIGSGPGGCTDKTVCESYCEDANHIDECVTFAEANGLMSADKLAEAKKVQTVLKQGAKLPGGCTNKQSCDNYCGDPNHMEECVTFAEAAGFIPAEELEDAKKMLQALKSGVKPPPCRGKEECDTYCAEPGNFERCINFAEAAGFVSKEDADRARKTGGKGPGDCKSKEECNAFCENPANQEPCFNFAKEHRLMSEEDLRRVDEGRQKMTEVLTQSPPAVVDCLKSTVGDEVLDKVRSGAVMPSQELGEAMRSCFEKNMGETGPPPASPDGQGQIPGKLGEPSRLPPSEGPYPSNGFRPPSGGTQGIEGNFPGGAPSPEEVRRFEEQFREQMGPQFQTQPGGNFSPSPGPEPQFSPGSEPPSPSSEPPAPSGGNIFDVIRRLFSQ</sequence>
<comment type="caution">
    <text evidence="3">The sequence shown here is derived from an EMBL/GenBank/DDBJ whole genome shotgun (WGS) entry which is preliminary data.</text>
</comment>
<dbReference type="AlphaFoldDB" id="A0A1F6BS15"/>